<dbReference type="Gene3D" id="1.20.1200.10">
    <property type="entry name" value="Cobalamin adenosyltransferase-like"/>
    <property type="match status" value="1"/>
</dbReference>
<dbReference type="Pfam" id="PF01923">
    <property type="entry name" value="Cob_adeno_trans"/>
    <property type="match status" value="1"/>
</dbReference>
<evidence type="ECO:0000256" key="1">
    <source>
        <dbReference type="ARBA" id="ARBA00022679"/>
    </source>
</evidence>
<dbReference type="AlphaFoldDB" id="A0A381T2L0"/>
<protein>
    <recommendedName>
        <fullName evidence="4">Cobalamin adenosyltransferase-like domain-containing protein</fullName>
    </recommendedName>
</protein>
<keyword evidence="2" id="KW-0547">Nucleotide-binding</keyword>
<dbReference type="NCBIfam" id="TIGR00636">
    <property type="entry name" value="PduO_Nterm"/>
    <property type="match status" value="1"/>
</dbReference>
<dbReference type="PANTHER" id="PTHR12213">
    <property type="entry name" value="CORRINOID ADENOSYLTRANSFERASE"/>
    <property type="match status" value="1"/>
</dbReference>
<organism evidence="5">
    <name type="scientific">marine metagenome</name>
    <dbReference type="NCBI Taxonomy" id="408172"/>
    <lineage>
        <taxon>unclassified sequences</taxon>
        <taxon>metagenomes</taxon>
        <taxon>ecological metagenomes</taxon>
    </lineage>
</organism>
<keyword evidence="3" id="KW-0067">ATP-binding</keyword>
<dbReference type="InterPro" id="IPR016030">
    <property type="entry name" value="CblAdoTrfase-like"/>
</dbReference>
<dbReference type="InterPro" id="IPR036451">
    <property type="entry name" value="CblAdoTrfase-like_sf"/>
</dbReference>
<dbReference type="GO" id="GO:0008817">
    <property type="term" value="F:corrinoid adenosyltransferase activity"/>
    <property type="evidence" value="ECO:0007669"/>
    <property type="project" value="TreeGrafter"/>
</dbReference>
<name>A0A381T2L0_9ZZZZ</name>
<dbReference type="PANTHER" id="PTHR12213:SF0">
    <property type="entry name" value="CORRINOID ADENOSYLTRANSFERASE MMAB"/>
    <property type="match status" value="1"/>
</dbReference>
<keyword evidence="1" id="KW-0808">Transferase</keyword>
<dbReference type="EMBL" id="UINC01003751">
    <property type="protein sequence ID" value="SVA08947.1"/>
    <property type="molecule type" value="Genomic_DNA"/>
</dbReference>
<feature type="non-terminal residue" evidence="5">
    <location>
        <position position="1"/>
    </location>
</feature>
<reference evidence="5" key="1">
    <citation type="submission" date="2018-05" db="EMBL/GenBank/DDBJ databases">
        <authorList>
            <person name="Lanie J.A."/>
            <person name="Ng W.-L."/>
            <person name="Kazmierczak K.M."/>
            <person name="Andrzejewski T.M."/>
            <person name="Davidsen T.M."/>
            <person name="Wayne K.J."/>
            <person name="Tettelin H."/>
            <person name="Glass J.I."/>
            <person name="Rusch D."/>
            <person name="Podicherti R."/>
            <person name="Tsui H.-C.T."/>
            <person name="Winkler M.E."/>
        </authorList>
    </citation>
    <scope>NUCLEOTIDE SEQUENCE</scope>
</reference>
<gene>
    <name evidence="5" type="ORF">METZ01_LOCUS61801</name>
</gene>
<dbReference type="GO" id="GO:0005524">
    <property type="term" value="F:ATP binding"/>
    <property type="evidence" value="ECO:0007669"/>
    <property type="project" value="UniProtKB-KW"/>
</dbReference>
<sequence>VNTIIGLVRTQTKDSELIILDNILAAVQNELFDLGAEISIPLTKNNIEIIEKTKILDEQILRIEEEIDQLNFSLKDLDSFVLPGGSKASAHLHLARTVTRRAERLMVRMNKQKKNSISETALKYVNRLSDLMFVAARYANQSDIGGIGDVLWQPGNTRG</sequence>
<proteinExistence type="predicted"/>
<evidence type="ECO:0000256" key="3">
    <source>
        <dbReference type="ARBA" id="ARBA00022840"/>
    </source>
</evidence>
<evidence type="ECO:0000313" key="5">
    <source>
        <dbReference type="EMBL" id="SVA08947.1"/>
    </source>
</evidence>
<dbReference type="InterPro" id="IPR029499">
    <property type="entry name" value="PduO-typ"/>
</dbReference>
<dbReference type="SUPFAM" id="SSF89028">
    <property type="entry name" value="Cobalamin adenosyltransferase-like"/>
    <property type="match status" value="1"/>
</dbReference>
<feature type="domain" description="Cobalamin adenosyltransferase-like" evidence="4">
    <location>
        <begin position="2"/>
        <end position="139"/>
    </location>
</feature>
<evidence type="ECO:0000259" key="4">
    <source>
        <dbReference type="Pfam" id="PF01923"/>
    </source>
</evidence>
<evidence type="ECO:0000256" key="2">
    <source>
        <dbReference type="ARBA" id="ARBA00022741"/>
    </source>
</evidence>
<accession>A0A381T2L0</accession>